<dbReference type="GO" id="GO:0004674">
    <property type="term" value="F:protein serine/threonine kinase activity"/>
    <property type="evidence" value="ECO:0007669"/>
    <property type="project" value="TreeGrafter"/>
</dbReference>
<reference evidence="3" key="2">
    <citation type="submission" date="2015-01" db="EMBL/GenBank/DDBJ databases">
        <title>Evolutionary Origins and Diversification of the Mycorrhizal Mutualists.</title>
        <authorList>
            <consortium name="DOE Joint Genome Institute"/>
            <consortium name="Mycorrhizal Genomics Consortium"/>
            <person name="Kohler A."/>
            <person name="Kuo A."/>
            <person name="Nagy L.G."/>
            <person name="Floudas D."/>
            <person name="Copeland A."/>
            <person name="Barry K.W."/>
            <person name="Cichocki N."/>
            <person name="Veneault-Fourrey C."/>
            <person name="LaButti K."/>
            <person name="Lindquist E.A."/>
            <person name="Lipzen A."/>
            <person name="Lundell T."/>
            <person name="Morin E."/>
            <person name="Murat C."/>
            <person name="Riley R."/>
            <person name="Ohm R."/>
            <person name="Sun H."/>
            <person name="Tunlid A."/>
            <person name="Henrissat B."/>
            <person name="Grigoriev I.V."/>
            <person name="Hibbett D.S."/>
            <person name="Martin F."/>
        </authorList>
    </citation>
    <scope>NUCLEOTIDE SEQUENCE [LARGE SCALE GENOMIC DNA]</scope>
    <source>
        <strain evidence="3">Foug A</strain>
    </source>
</reference>
<dbReference type="GO" id="GO:0005524">
    <property type="term" value="F:ATP binding"/>
    <property type="evidence" value="ECO:0007669"/>
    <property type="project" value="InterPro"/>
</dbReference>
<evidence type="ECO:0000313" key="3">
    <source>
        <dbReference type="Proteomes" id="UP000053989"/>
    </source>
</evidence>
<evidence type="ECO:0000313" key="2">
    <source>
        <dbReference type="EMBL" id="KIM61203.1"/>
    </source>
</evidence>
<keyword evidence="3" id="KW-1185">Reference proteome</keyword>
<dbReference type="InterPro" id="IPR011009">
    <property type="entry name" value="Kinase-like_dom_sf"/>
</dbReference>
<dbReference type="OrthoDB" id="2647409at2759"/>
<proteinExistence type="predicted"/>
<gene>
    <name evidence="2" type="ORF">SCLCIDRAFT_122635</name>
</gene>
<name>A0A0C2ZHU3_9AGAM</name>
<dbReference type="PANTHER" id="PTHR44329">
    <property type="entry name" value="SERINE/THREONINE-PROTEIN KINASE TNNI3K-RELATED"/>
    <property type="match status" value="1"/>
</dbReference>
<evidence type="ECO:0000259" key="1">
    <source>
        <dbReference type="PROSITE" id="PS50011"/>
    </source>
</evidence>
<dbReference type="PROSITE" id="PS50011">
    <property type="entry name" value="PROTEIN_KINASE_DOM"/>
    <property type="match status" value="1"/>
</dbReference>
<dbReference type="Proteomes" id="UP000053989">
    <property type="component" value="Unassembled WGS sequence"/>
</dbReference>
<dbReference type="AlphaFoldDB" id="A0A0C2ZHU3"/>
<dbReference type="EMBL" id="KN822054">
    <property type="protein sequence ID" value="KIM61203.1"/>
    <property type="molecule type" value="Genomic_DNA"/>
</dbReference>
<feature type="non-terminal residue" evidence="2">
    <location>
        <position position="1"/>
    </location>
</feature>
<dbReference type="HOGENOM" id="CLU_000288_7_18_1"/>
<protein>
    <recommendedName>
        <fullName evidence="1">Protein kinase domain-containing protein</fullName>
    </recommendedName>
</protein>
<dbReference type="Gene3D" id="1.10.510.10">
    <property type="entry name" value="Transferase(Phosphotransferase) domain 1"/>
    <property type="match status" value="1"/>
</dbReference>
<organism evidence="2 3">
    <name type="scientific">Scleroderma citrinum Foug A</name>
    <dbReference type="NCBI Taxonomy" id="1036808"/>
    <lineage>
        <taxon>Eukaryota</taxon>
        <taxon>Fungi</taxon>
        <taxon>Dikarya</taxon>
        <taxon>Basidiomycota</taxon>
        <taxon>Agaricomycotina</taxon>
        <taxon>Agaricomycetes</taxon>
        <taxon>Agaricomycetidae</taxon>
        <taxon>Boletales</taxon>
        <taxon>Sclerodermatineae</taxon>
        <taxon>Sclerodermataceae</taxon>
        <taxon>Scleroderma</taxon>
    </lineage>
</organism>
<dbReference type="InParanoid" id="A0A0C2ZHU3"/>
<dbReference type="InterPro" id="IPR008271">
    <property type="entry name" value="Ser/Thr_kinase_AS"/>
</dbReference>
<dbReference type="SUPFAM" id="SSF56112">
    <property type="entry name" value="Protein kinase-like (PK-like)"/>
    <property type="match status" value="1"/>
</dbReference>
<dbReference type="Pfam" id="PF00069">
    <property type="entry name" value="Pkinase"/>
    <property type="match status" value="1"/>
</dbReference>
<dbReference type="InterPro" id="IPR051681">
    <property type="entry name" value="Ser/Thr_Kinases-Pseudokinases"/>
</dbReference>
<sequence length="158" mass="17394">FLKEVHAWSKLVHPNVLPLIGITTQFELTVSVVSPWMEKGNARQHVVRDKSVDPRPLIHGIANGLCYLHNCSPNPLYHGDVKGFNVLISEEGRTLLTDFGFSFLTNSSFSMPTLAHSGGTLPWFAPEMLDGGEANAAQDVWAFAMTALVHSGHLCLWN</sequence>
<accession>A0A0C2ZHU3</accession>
<dbReference type="InterPro" id="IPR000719">
    <property type="entry name" value="Prot_kinase_dom"/>
</dbReference>
<feature type="domain" description="Protein kinase" evidence="1">
    <location>
        <begin position="1"/>
        <end position="158"/>
    </location>
</feature>
<reference evidence="2 3" key="1">
    <citation type="submission" date="2014-04" db="EMBL/GenBank/DDBJ databases">
        <authorList>
            <consortium name="DOE Joint Genome Institute"/>
            <person name="Kuo A."/>
            <person name="Kohler A."/>
            <person name="Nagy L.G."/>
            <person name="Floudas D."/>
            <person name="Copeland A."/>
            <person name="Barry K.W."/>
            <person name="Cichocki N."/>
            <person name="Veneault-Fourrey C."/>
            <person name="LaButti K."/>
            <person name="Lindquist E.A."/>
            <person name="Lipzen A."/>
            <person name="Lundell T."/>
            <person name="Morin E."/>
            <person name="Murat C."/>
            <person name="Sun H."/>
            <person name="Tunlid A."/>
            <person name="Henrissat B."/>
            <person name="Grigoriev I.V."/>
            <person name="Hibbett D.S."/>
            <person name="Martin F."/>
            <person name="Nordberg H.P."/>
            <person name="Cantor M.N."/>
            <person name="Hua S.X."/>
        </authorList>
    </citation>
    <scope>NUCLEOTIDE SEQUENCE [LARGE SCALE GENOMIC DNA]</scope>
    <source>
        <strain evidence="2 3">Foug A</strain>
    </source>
</reference>
<dbReference type="PROSITE" id="PS00108">
    <property type="entry name" value="PROTEIN_KINASE_ST"/>
    <property type="match status" value="1"/>
</dbReference>
<dbReference type="PANTHER" id="PTHR44329:SF214">
    <property type="entry name" value="PROTEIN KINASE DOMAIN-CONTAINING PROTEIN"/>
    <property type="match status" value="1"/>
</dbReference>